<evidence type="ECO:0000313" key="4">
    <source>
        <dbReference type="Proteomes" id="UP000248786"/>
    </source>
</evidence>
<dbReference type="AlphaFoldDB" id="A0A328ES00"/>
<dbReference type="Gene3D" id="3.40.50.300">
    <property type="entry name" value="P-loop containing nucleotide triphosphate hydrolases"/>
    <property type="match status" value="1"/>
</dbReference>
<dbReference type="PANTHER" id="PTHR23076">
    <property type="entry name" value="METALLOPROTEASE M41 FTSH"/>
    <property type="match status" value="1"/>
</dbReference>
<dbReference type="CDD" id="cd19481">
    <property type="entry name" value="RecA-like_protease"/>
    <property type="match status" value="1"/>
</dbReference>
<evidence type="ECO:0000313" key="3">
    <source>
        <dbReference type="EMBL" id="RAL70131.1"/>
    </source>
</evidence>
<dbReference type="Pfam" id="PF00004">
    <property type="entry name" value="AAA"/>
    <property type="match status" value="1"/>
</dbReference>
<name>A0A328ES00_9CHLR</name>
<dbReference type="SUPFAM" id="SSF52540">
    <property type="entry name" value="P-loop containing nucleoside triphosphate hydrolases"/>
    <property type="match status" value="1"/>
</dbReference>
<protein>
    <submittedName>
        <fullName evidence="3">Cell division protein FtsH</fullName>
        <ecNumber evidence="3">3.4.24.-</ecNumber>
    </submittedName>
</protein>
<organism evidence="3 4">
    <name type="scientific">Dehalococcoides mccartyi</name>
    <dbReference type="NCBI Taxonomy" id="61435"/>
    <lineage>
        <taxon>Bacteria</taxon>
        <taxon>Bacillati</taxon>
        <taxon>Chloroflexota</taxon>
        <taxon>Dehalococcoidia</taxon>
        <taxon>Dehalococcoidales</taxon>
        <taxon>Dehalococcoidaceae</taxon>
        <taxon>Dehalococcoides</taxon>
    </lineage>
</organism>
<dbReference type="GO" id="GO:0051301">
    <property type="term" value="P:cell division"/>
    <property type="evidence" value="ECO:0007669"/>
    <property type="project" value="UniProtKB-KW"/>
</dbReference>
<evidence type="ECO:0000256" key="1">
    <source>
        <dbReference type="RuleBase" id="RU003651"/>
    </source>
</evidence>
<dbReference type="GO" id="GO:0016887">
    <property type="term" value="F:ATP hydrolysis activity"/>
    <property type="evidence" value="ECO:0007669"/>
    <property type="project" value="InterPro"/>
</dbReference>
<dbReference type="SMART" id="SM00382">
    <property type="entry name" value="AAA"/>
    <property type="match status" value="1"/>
</dbReference>
<reference evidence="3 4" key="1">
    <citation type="submission" date="2018-05" db="EMBL/GenBank/DDBJ databases">
        <title>Draft genome sequences of Dehalococcoides mccartyi strains RC and KS.</title>
        <authorList>
            <person name="Higgins S.A."/>
            <person name="Padilla-Crespo E."/>
            <person name="Loeffler F.E."/>
        </authorList>
    </citation>
    <scope>NUCLEOTIDE SEQUENCE [LARGE SCALE GENOMIC DNA]</scope>
    <source>
        <strain evidence="3 4">KS</strain>
    </source>
</reference>
<gene>
    <name evidence="3" type="ORF">C1G86_1460</name>
</gene>
<sequence length="453" mass="51474">MVIICFIWIKVINMEEILDEEEMLEAALDGDDWQPMSKQLHLKRQKKNQTDIDQFFSEAHRCYATVALENYYGDLLAWTVETYLKRAGWDIYCKLGYREDQPSYANIQISPETTLNLMTNGQILISRNETRLVLTLDGNCRGATLQLEAERGNQALLDDFAVQVEALAKKENFYKGKCISFGGVLRFLKPGSQSWDSIILEESVKDDIYLNSVQFLKQQDRLSRLGIPKKRGLLLAGEPGTGKTIVCKALMSGAKDITCITTDCYQLREAWYVDELYEIARELSPSIVFIEDLDLIGKSRDEYGNEAATPLSALLAALDGLETNLGVVTIATTNFLDSLDNALIRRPSRFDRVITLKRPDLSQRQEIINRLCRKIRLSPDARLYLARHSECYTPAQLQEVVFSLAIECQTKSNTQNNLLQIGPADIDKALRHIYGIKNSHLGFIQATRRKENE</sequence>
<dbReference type="Gene3D" id="1.10.8.60">
    <property type="match status" value="1"/>
</dbReference>
<comment type="similarity">
    <text evidence="1">Belongs to the AAA ATPase family.</text>
</comment>
<keyword evidence="3" id="KW-0131">Cell cycle</keyword>
<dbReference type="Proteomes" id="UP000248786">
    <property type="component" value="Unassembled WGS sequence"/>
</dbReference>
<dbReference type="InterPro" id="IPR003959">
    <property type="entry name" value="ATPase_AAA_core"/>
</dbReference>
<proteinExistence type="inferred from homology"/>
<keyword evidence="3" id="KW-0378">Hydrolase</keyword>
<accession>A0A328ES00</accession>
<evidence type="ECO:0000259" key="2">
    <source>
        <dbReference type="SMART" id="SM00382"/>
    </source>
</evidence>
<dbReference type="InterPro" id="IPR027417">
    <property type="entry name" value="P-loop_NTPase"/>
</dbReference>
<dbReference type="PANTHER" id="PTHR23076:SF97">
    <property type="entry name" value="ATP-DEPENDENT ZINC METALLOPROTEASE YME1L1"/>
    <property type="match status" value="1"/>
</dbReference>
<dbReference type="EC" id="3.4.24.-" evidence="3"/>
<dbReference type="EMBL" id="QGLD01000016">
    <property type="protein sequence ID" value="RAL70131.1"/>
    <property type="molecule type" value="Genomic_DNA"/>
</dbReference>
<dbReference type="GO" id="GO:0006508">
    <property type="term" value="P:proteolysis"/>
    <property type="evidence" value="ECO:0007669"/>
    <property type="project" value="TreeGrafter"/>
</dbReference>
<dbReference type="GO" id="GO:0004176">
    <property type="term" value="F:ATP-dependent peptidase activity"/>
    <property type="evidence" value="ECO:0007669"/>
    <property type="project" value="TreeGrafter"/>
</dbReference>
<keyword evidence="1" id="KW-0547">Nucleotide-binding</keyword>
<comment type="caution">
    <text evidence="3">The sequence shown here is derived from an EMBL/GenBank/DDBJ whole genome shotgun (WGS) entry which is preliminary data.</text>
</comment>
<dbReference type="InterPro" id="IPR003593">
    <property type="entry name" value="AAA+_ATPase"/>
</dbReference>
<dbReference type="PROSITE" id="PS00674">
    <property type="entry name" value="AAA"/>
    <property type="match status" value="1"/>
</dbReference>
<dbReference type="InterPro" id="IPR003960">
    <property type="entry name" value="ATPase_AAA_CS"/>
</dbReference>
<keyword evidence="1" id="KW-0067">ATP-binding</keyword>
<feature type="domain" description="AAA+ ATPase" evidence="2">
    <location>
        <begin position="229"/>
        <end position="360"/>
    </location>
</feature>
<dbReference type="GO" id="GO:0005524">
    <property type="term" value="F:ATP binding"/>
    <property type="evidence" value="ECO:0007669"/>
    <property type="project" value="UniProtKB-KW"/>
</dbReference>
<keyword evidence="3" id="KW-0132">Cell division</keyword>